<name>A0ABT7V7S6_9ACTN</name>
<feature type="transmembrane region" description="Helical" evidence="6">
    <location>
        <begin position="68"/>
        <end position="86"/>
    </location>
</feature>
<keyword evidence="5 6" id="KW-0472">Membrane</keyword>
<dbReference type="Proteomes" id="UP001529421">
    <property type="component" value="Unassembled WGS sequence"/>
</dbReference>
<dbReference type="CDD" id="cd17324">
    <property type="entry name" value="MFS_NepI_like"/>
    <property type="match status" value="1"/>
</dbReference>
<proteinExistence type="predicted"/>
<evidence type="ECO:0000256" key="1">
    <source>
        <dbReference type="ARBA" id="ARBA00004651"/>
    </source>
</evidence>
<feature type="transmembrane region" description="Helical" evidence="6">
    <location>
        <begin position="153"/>
        <end position="175"/>
    </location>
</feature>
<reference evidence="8 9" key="2">
    <citation type="submission" date="2023-06" db="EMBL/GenBank/DDBJ databases">
        <authorList>
            <person name="Zeman M."/>
            <person name="Kubasova T."/>
            <person name="Jahodarova E."/>
            <person name="Nykrynova M."/>
            <person name="Rychlik I."/>
        </authorList>
    </citation>
    <scope>NUCLEOTIDE SEQUENCE [LARGE SCALE GENOMIC DNA]</scope>
    <source>
        <strain evidence="8 9">154_Feed</strain>
    </source>
</reference>
<dbReference type="EMBL" id="JAUDDZ010000003">
    <property type="protein sequence ID" value="MDM8274553.1"/>
    <property type="molecule type" value="Genomic_DNA"/>
</dbReference>
<keyword evidence="9" id="KW-1185">Reference proteome</keyword>
<keyword evidence="3 6" id="KW-0812">Transmembrane</keyword>
<evidence type="ECO:0000256" key="2">
    <source>
        <dbReference type="ARBA" id="ARBA00022475"/>
    </source>
</evidence>
<keyword evidence="2" id="KW-1003">Cell membrane</keyword>
<protein>
    <submittedName>
        <fullName evidence="8">MFS transporter</fullName>
    </submittedName>
</protein>
<feature type="transmembrane region" description="Helical" evidence="6">
    <location>
        <begin position="260"/>
        <end position="280"/>
    </location>
</feature>
<feature type="domain" description="Major facilitator superfamily (MFS) profile" evidence="7">
    <location>
        <begin position="29"/>
        <end position="408"/>
    </location>
</feature>
<feature type="transmembrane region" description="Helical" evidence="6">
    <location>
        <begin position="292"/>
        <end position="310"/>
    </location>
</feature>
<dbReference type="Pfam" id="PF07690">
    <property type="entry name" value="MFS_1"/>
    <property type="match status" value="1"/>
</dbReference>
<dbReference type="PANTHER" id="PTHR43124">
    <property type="entry name" value="PURINE EFFLUX PUMP PBUE"/>
    <property type="match status" value="1"/>
</dbReference>
<evidence type="ECO:0000259" key="7">
    <source>
        <dbReference type="PROSITE" id="PS50850"/>
    </source>
</evidence>
<organism evidence="8 9">
    <name type="scientific">Enorma phocaeensis</name>
    <dbReference type="NCBI Taxonomy" id="1871019"/>
    <lineage>
        <taxon>Bacteria</taxon>
        <taxon>Bacillati</taxon>
        <taxon>Actinomycetota</taxon>
        <taxon>Coriobacteriia</taxon>
        <taxon>Coriobacteriales</taxon>
        <taxon>Coriobacteriaceae</taxon>
        <taxon>Enorma</taxon>
    </lineage>
</organism>
<dbReference type="InterPro" id="IPR020846">
    <property type="entry name" value="MFS_dom"/>
</dbReference>
<accession>A0ABT7V7S6</accession>
<gene>
    <name evidence="8" type="ORF">QUW28_03405</name>
</gene>
<dbReference type="Gene3D" id="1.20.1250.20">
    <property type="entry name" value="MFS general substrate transporter like domains"/>
    <property type="match status" value="1"/>
</dbReference>
<feature type="transmembrane region" description="Helical" evidence="6">
    <location>
        <begin position="316"/>
        <end position="339"/>
    </location>
</feature>
<dbReference type="RefSeq" id="WP_289544586.1">
    <property type="nucleotide sequence ID" value="NZ_JAUDDZ010000003.1"/>
</dbReference>
<feature type="transmembrane region" description="Helical" evidence="6">
    <location>
        <begin position="181"/>
        <end position="206"/>
    </location>
</feature>
<dbReference type="PROSITE" id="PS50850">
    <property type="entry name" value="MFS"/>
    <property type="match status" value="1"/>
</dbReference>
<reference evidence="9" key="1">
    <citation type="submission" date="2023-06" db="EMBL/GenBank/DDBJ databases">
        <title>Identification and characterization of horizontal gene transfer across gut microbiota members of farm animals based on homology search.</title>
        <authorList>
            <person name="Zeman M."/>
            <person name="Kubasova T."/>
            <person name="Jahodarova E."/>
            <person name="Nykrynova M."/>
            <person name="Rychlik I."/>
        </authorList>
    </citation>
    <scope>NUCLEOTIDE SEQUENCE [LARGE SCALE GENOMIC DNA]</scope>
    <source>
        <strain evidence="9">154_Feed</strain>
    </source>
</reference>
<keyword evidence="4 6" id="KW-1133">Transmembrane helix</keyword>
<comment type="caution">
    <text evidence="8">The sequence shown here is derived from an EMBL/GenBank/DDBJ whole genome shotgun (WGS) entry which is preliminary data.</text>
</comment>
<evidence type="ECO:0000256" key="4">
    <source>
        <dbReference type="ARBA" id="ARBA00022989"/>
    </source>
</evidence>
<feature type="transmembrane region" description="Helical" evidence="6">
    <location>
        <begin position="360"/>
        <end position="379"/>
    </location>
</feature>
<evidence type="ECO:0000256" key="6">
    <source>
        <dbReference type="SAM" id="Phobius"/>
    </source>
</evidence>
<comment type="subcellular location">
    <subcellularLocation>
        <location evidence="1">Cell membrane</location>
        <topology evidence="1">Multi-pass membrane protein</topology>
    </subcellularLocation>
</comment>
<dbReference type="InterPro" id="IPR050189">
    <property type="entry name" value="MFS_Efflux_Transporters"/>
</dbReference>
<sequence length="416" mass="43579">MSQPTHATATPKTSPDKRGGRLTPHALACVALLTLLGFSLGCSEFVVIGIETELAEAFGVSLARVGELISFFSITYAVCTPVLAITTGRFKRYQLLVAYAAVFIASNVAMAFAPTFELLLASRVLLGAVSGALLAVGVTFIPELVGVEKTSMMISIVYAAFSVAMVISTSAGKMIAETMDWHLAMVGVLAMAVITSLALLAVLPRTGSTDEPATMREQAVLFLEPQILTGMAIFIFGVGSVYVFYGYVTPYLETILGLDALGASTVLMAYGVACFFSNLLSGWFDARFGMKSLLASFLVQAALLFGLFALGSTMPAALVVVLAIGLSMYIVSVPCISLFMRVARTRHPKTLTLASSLEPMSFNTGIAFGTAVGGAVVSGPGMAQVGLVGGAFSIVALALVAITLLLDRKVRRASMQ</sequence>
<evidence type="ECO:0000313" key="8">
    <source>
        <dbReference type="EMBL" id="MDM8274553.1"/>
    </source>
</evidence>
<feature type="transmembrane region" description="Helical" evidence="6">
    <location>
        <begin position="385"/>
        <end position="406"/>
    </location>
</feature>
<feature type="transmembrane region" description="Helical" evidence="6">
    <location>
        <begin position="26"/>
        <end position="48"/>
    </location>
</feature>
<evidence type="ECO:0000256" key="3">
    <source>
        <dbReference type="ARBA" id="ARBA00022692"/>
    </source>
</evidence>
<evidence type="ECO:0000313" key="9">
    <source>
        <dbReference type="Proteomes" id="UP001529421"/>
    </source>
</evidence>
<evidence type="ECO:0000256" key="5">
    <source>
        <dbReference type="ARBA" id="ARBA00023136"/>
    </source>
</evidence>
<feature type="transmembrane region" description="Helical" evidence="6">
    <location>
        <begin position="119"/>
        <end position="141"/>
    </location>
</feature>
<feature type="transmembrane region" description="Helical" evidence="6">
    <location>
        <begin position="227"/>
        <end position="248"/>
    </location>
</feature>
<feature type="transmembrane region" description="Helical" evidence="6">
    <location>
        <begin position="93"/>
        <end position="113"/>
    </location>
</feature>
<dbReference type="SUPFAM" id="SSF103473">
    <property type="entry name" value="MFS general substrate transporter"/>
    <property type="match status" value="1"/>
</dbReference>
<dbReference type="InterPro" id="IPR036259">
    <property type="entry name" value="MFS_trans_sf"/>
</dbReference>
<dbReference type="InterPro" id="IPR011701">
    <property type="entry name" value="MFS"/>
</dbReference>
<dbReference type="PANTHER" id="PTHR43124:SF10">
    <property type="entry name" value="PURINE EFFLUX PUMP PBUE"/>
    <property type="match status" value="1"/>
</dbReference>